<dbReference type="EMBL" id="LPHD01000049">
    <property type="protein sequence ID" value="KWA83749.1"/>
    <property type="molecule type" value="Genomic_DNA"/>
</dbReference>
<accession>A0A106QB43</accession>
<organism evidence="1 2">
    <name type="scientific">Burkholderia ubonensis</name>
    <dbReference type="NCBI Taxonomy" id="101571"/>
    <lineage>
        <taxon>Bacteria</taxon>
        <taxon>Pseudomonadati</taxon>
        <taxon>Pseudomonadota</taxon>
        <taxon>Betaproteobacteria</taxon>
        <taxon>Burkholderiales</taxon>
        <taxon>Burkholderiaceae</taxon>
        <taxon>Burkholderia</taxon>
        <taxon>Burkholderia cepacia complex</taxon>
    </lineage>
</organism>
<sequence length="71" mass="7856">MTGIVLALEGHAWPYVVLGEHWTYPVGLTQPGDQVALCARPWKDFYTVELGTFSNPSLERAMPNLAQLAAR</sequence>
<proteinExistence type="predicted"/>
<reference evidence="1 2" key="1">
    <citation type="submission" date="2015-11" db="EMBL/GenBank/DDBJ databases">
        <title>Expanding the genomic diversity of Burkholderia species for the development of highly accurate diagnostics.</title>
        <authorList>
            <person name="Sahl J."/>
            <person name="Keim P."/>
            <person name="Wagner D."/>
        </authorList>
    </citation>
    <scope>NUCLEOTIDE SEQUENCE [LARGE SCALE GENOMIC DNA]</scope>
    <source>
        <strain evidence="1 2">MSMB2087WGS</strain>
    </source>
</reference>
<dbReference type="AlphaFoldDB" id="A0A106QB43"/>
<evidence type="ECO:0000313" key="1">
    <source>
        <dbReference type="EMBL" id="KWA83749.1"/>
    </source>
</evidence>
<gene>
    <name evidence="1" type="ORF">WL29_20505</name>
</gene>
<dbReference type="RefSeq" id="WP_060191900.1">
    <property type="nucleotide sequence ID" value="NZ_LPHD01000049.1"/>
</dbReference>
<comment type="caution">
    <text evidence="1">The sequence shown here is derived from an EMBL/GenBank/DDBJ whole genome shotgun (WGS) entry which is preliminary data.</text>
</comment>
<name>A0A106QB43_9BURK</name>
<evidence type="ECO:0000313" key="2">
    <source>
        <dbReference type="Proteomes" id="UP000060630"/>
    </source>
</evidence>
<protein>
    <submittedName>
        <fullName evidence="1">Uncharacterized protein</fullName>
    </submittedName>
</protein>
<dbReference type="Proteomes" id="UP000060630">
    <property type="component" value="Unassembled WGS sequence"/>
</dbReference>